<protein>
    <recommendedName>
        <fullName evidence="5">Epoxide hydrolase N-terminal domain-containing protein</fullName>
    </recommendedName>
</protein>
<dbReference type="PANTHER" id="PTHR21661">
    <property type="entry name" value="EPOXIDE HYDROLASE 1-RELATED"/>
    <property type="match status" value="1"/>
</dbReference>
<dbReference type="OMA" id="TMYEPIL"/>
<keyword evidence="2" id="KW-0058">Aromatic hydrocarbons catabolism</keyword>
<dbReference type="InterPro" id="IPR000639">
    <property type="entry name" value="Epox_hydrolase-like"/>
</dbReference>
<reference evidence="7" key="1">
    <citation type="journal article" date="2011" name="Science">
        <title>The plant cell wall-decomposing machinery underlies the functional diversity of forest fungi.</title>
        <authorList>
            <person name="Eastwood D.C."/>
            <person name="Floudas D."/>
            <person name="Binder M."/>
            <person name="Majcherczyk A."/>
            <person name="Schneider P."/>
            <person name="Aerts A."/>
            <person name="Asiegbu F.O."/>
            <person name="Baker S.E."/>
            <person name="Barry K."/>
            <person name="Bendiksby M."/>
            <person name="Blumentritt M."/>
            <person name="Coutinho P.M."/>
            <person name="Cullen D."/>
            <person name="de Vries R.P."/>
            <person name="Gathman A."/>
            <person name="Goodell B."/>
            <person name="Henrissat B."/>
            <person name="Ihrmark K."/>
            <person name="Kauserud H."/>
            <person name="Kohler A."/>
            <person name="LaButti K."/>
            <person name="Lapidus A."/>
            <person name="Lavin J.L."/>
            <person name="Lee Y.-H."/>
            <person name="Lindquist E."/>
            <person name="Lilly W."/>
            <person name="Lucas S."/>
            <person name="Morin E."/>
            <person name="Murat C."/>
            <person name="Oguiza J.A."/>
            <person name="Park J."/>
            <person name="Pisabarro A.G."/>
            <person name="Riley R."/>
            <person name="Rosling A."/>
            <person name="Salamov A."/>
            <person name="Schmidt O."/>
            <person name="Schmutz J."/>
            <person name="Skrede I."/>
            <person name="Stenlid J."/>
            <person name="Wiebenga A."/>
            <person name="Xie X."/>
            <person name="Kuees U."/>
            <person name="Hibbett D.S."/>
            <person name="Hoffmeister D."/>
            <person name="Hoegberg N."/>
            <person name="Martin F."/>
            <person name="Grigoriev I.V."/>
            <person name="Watkinson S.C."/>
        </authorList>
    </citation>
    <scope>NUCLEOTIDE SEQUENCE [LARGE SCALE GENOMIC DNA]</scope>
    <source>
        <strain evidence="7">strain S7.3</strain>
    </source>
</reference>
<evidence type="ECO:0000313" key="6">
    <source>
        <dbReference type="EMBL" id="EGN98105.1"/>
    </source>
</evidence>
<dbReference type="SUPFAM" id="SSF53474">
    <property type="entry name" value="alpha/beta-Hydrolases"/>
    <property type="match status" value="1"/>
</dbReference>
<dbReference type="HOGENOM" id="CLU_019414_0_2_1"/>
<dbReference type="InterPro" id="IPR029058">
    <property type="entry name" value="AB_hydrolase_fold"/>
</dbReference>
<evidence type="ECO:0000259" key="5">
    <source>
        <dbReference type="Pfam" id="PF06441"/>
    </source>
</evidence>
<dbReference type="Gene3D" id="3.40.50.1820">
    <property type="entry name" value="alpha/beta hydrolase"/>
    <property type="match status" value="1"/>
</dbReference>
<dbReference type="OrthoDB" id="7130006at2759"/>
<dbReference type="InterPro" id="IPR010497">
    <property type="entry name" value="Epoxide_hydro_N"/>
</dbReference>
<dbReference type="InParanoid" id="F8Q1C7"/>
<dbReference type="PIRSF" id="PIRSF001112">
    <property type="entry name" value="Epoxide_hydrolase"/>
    <property type="match status" value="1"/>
</dbReference>
<evidence type="ECO:0000256" key="2">
    <source>
        <dbReference type="ARBA" id="ARBA00022797"/>
    </source>
</evidence>
<feature type="domain" description="Epoxide hydrolase N-terminal" evidence="5">
    <location>
        <begin position="7"/>
        <end position="117"/>
    </location>
</feature>
<dbReference type="PRINTS" id="PR00412">
    <property type="entry name" value="EPOXHYDRLASE"/>
</dbReference>
<feature type="active site" description="Nucleophile" evidence="4">
    <location>
        <position position="179"/>
    </location>
</feature>
<dbReference type="Pfam" id="PF06441">
    <property type="entry name" value="EHN"/>
    <property type="match status" value="1"/>
</dbReference>
<dbReference type="STRING" id="936435.F8Q1C7"/>
<sequence length="402" mass="45281">MTSTTENPFTISISNEMLTSLRSKLELATFPDELDDADWNYGVPMAHIIRLVARWKGGYDWRKYEKELNEELPMFTKDIDVDDFGTLNIHYVHQKGEAVGSVPLLFVHGWPGSFLEVRKILPLLTRGSPQHPNFHVVALSLPGFGFSDAPRKQGFSSVQYAEVANKLMLALGYTEYGGDWGFWVTRKIANLYGGMNSKAWHTNFPIGEPPRLTSNPFAFISHLLTPYTGAEKAGLARTTWFRTQGRGYFALQSTQPQTLGYALADSPVALLAWISEKLVLWSDDYGWDDDEVLTWISTYWFSRAGPAASLRIYFEVTQNNERTFAGQAPNIPMGISYFPKELFLPPRAWTRGSGRVVFESEHEDGGHFAAYEKPRELVDDIRKMFQKGGPAYGLVSGSTGYD</sequence>
<comment type="similarity">
    <text evidence="1">Belongs to the peptidase S33 family.</text>
</comment>
<organism evidence="7">
    <name type="scientific">Serpula lacrymans var. lacrymans (strain S7.3)</name>
    <name type="common">Dry rot fungus</name>
    <dbReference type="NCBI Taxonomy" id="936435"/>
    <lineage>
        <taxon>Eukaryota</taxon>
        <taxon>Fungi</taxon>
        <taxon>Dikarya</taxon>
        <taxon>Basidiomycota</taxon>
        <taxon>Agaricomycotina</taxon>
        <taxon>Agaricomycetes</taxon>
        <taxon>Agaricomycetidae</taxon>
        <taxon>Boletales</taxon>
        <taxon>Coniophorineae</taxon>
        <taxon>Serpulaceae</taxon>
        <taxon>Serpula</taxon>
    </lineage>
</organism>
<dbReference type="PANTHER" id="PTHR21661:SF35">
    <property type="entry name" value="EPOXIDE HYDROLASE"/>
    <property type="match status" value="1"/>
</dbReference>
<dbReference type="Proteomes" id="UP000008063">
    <property type="component" value="Unassembled WGS sequence"/>
</dbReference>
<keyword evidence="7" id="KW-1185">Reference proteome</keyword>
<dbReference type="GO" id="GO:0004301">
    <property type="term" value="F:epoxide hydrolase activity"/>
    <property type="evidence" value="ECO:0007669"/>
    <property type="project" value="TreeGrafter"/>
</dbReference>
<evidence type="ECO:0000256" key="3">
    <source>
        <dbReference type="ARBA" id="ARBA00022801"/>
    </source>
</evidence>
<dbReference type="GO" id="GO:0097176">
    <property type="term" value="P:epoxide metabolic process"/>
    <property type="evidence" value="ECO:0007669"/>
    <property type="project" value="TreeGrafter"/>
</dbReference>
<proteinExistence type="inferred from homology"/>
<dbReference type="InterPro" id="IPR016292">
    <property type="entry name" value="Epoxide_hydrolase"/>
</dbReference>
<feature type="active site" description="Proton donor" evidence="4">
    <location>
        <position position="313"/>
    </location>
</feature>
<gene>
    <name evidence="6" type="ORF">SERLA73DRAFT_169161</name>
</gene>
<keyword evidence="3" id="KW-0378">Hydrolase</keyword>
<dbReference type="eggNOG" id="KOG2565">
    <property type="taxonomic scope" value="Eukaryota"/>
</dbReference>
<feature type="active site" description="Proton acceptor" evidence="4">
    <location>
        <position position="367"/>
    </location>
</feature>
<dbReference type="EMBL" id="GL945481">
    <property type="protein sequence ID" value="EGN98105.1"/>
    <property type="molecule type" value="Genomic_DNA"/>
</dbReference>
<name>F8Q1C7_SERL3</name>
<evidence type="ECO:0000256" key="1">
    <source>
        <dbReference type="ARBA" id="ARBA00010088"/>
    </source>
</evidence>
<evidence type="ECO:0000313" key="7">
    <source>
        <dbReference type="Proteomes" id="UP000008063"/>
    </source>
</evidence>
<evidence type="ECO:0000256" key="4">
    <source>
        <dbReference type="PIRSR" id="PIRSR001112-1"/>
    </source>
</evidence>
<accession>F8Q1C7</accession>
<dbReference type="AlphaFoldDB" id="F8Q1C7"/>